<reference evidence="4 5" key="1">
    <citation type="journal article" date="2013" name="J. Microbiol. Biotechnol.">
        <title>Novosphingobium ginsenosidimutans sp. nov., with the ability to convert ginsenoside.</title>
        <authorList>
            <person name="Kim J.K."/>
            <person name="He D."/>
            <person name="Liu Q.M."/>
            <person name="Park H.Y."/>
            <person name="Jung M.S."/>
            <person name="Yoon M.H."/>
            <person name="Kim S.C."/>
            <person name="Im W.T."/>
        </authorList>
    </citation>
    <scope>NUCLEOTIDE SEQUENCE [LARGE SCALE GENOMIC DNA]</scope>
    <source>
        <strain evidence="4 5">FW-6</strain>
    </source>
</reference>
<keyword evidence="1" id="KW-0812">Transmembrane</keyword>
<feature type="domain" description="MgtC/SapB/SrpB/YhiD N-terminal" evidence="2">
    <location>
        <begin position="14"/>
        <end position="141"/>
    </location>
</feature>
<gene>
    <name evidence="4" type="ORF">FRF71_06865</name>
</gene>
<keyword evidence="1" id="KW-1133">Transmembrane helix</keyword>
<feature type="transmembrane region" description="Helical" evidence="1">
    <location>
        <begin position="95"/>
        <end position="114"/>
    </location>
</feature>
<feature type="transmembrane region" description="Helical" evidence="1">
    <location>
        <begin position="313"/>
        <end position="336"/>
    </location>
</feature>
<organism evidence="4 5">
    <name type="scientific">Novosphingobium ginsenosidimutans</name>
    <dbReference type="NCBI Taxonomy" id="1176536"/>
    <lineage>
        <taxon>Bacteria</taxon>
        <taxon>Pseudomonadati</taxon>
        <taxon>Pseudomonadota</taxon>
        <taxon>Alphaproteobacteria</taxon>
        <taxon>Sphingomonadales</taxon>
        <taxon>Sphingomonadaceae</taxon>
        <taxon>Novosphingobium</taxon>
    </lineage>
</organism>
<dbReference type="RefSeq" id="WP_147089909.1">
    <property type="nucleotide sequence ID" value="NZ_BAABJD010000001.1"/>
</dbReference>
<feature type="transmembrane region" description="Helical" evidence="1">
    <location>
        <begin position="343"/>
        <end position="363"/>
    </location>
</feature>
<feature type="transmembrane region" description="Helical" evidence="1">
    <location>
        <begin position="12"/>
        <end position="29"/>
    </location>
</feature>
<proteinExistence type="predicted"/>
<feature type="transmembrane region" description="Helical" evidence="1">
    <location>
        <begin position="274"/>
        <end position="293"/>
    </location>
</feature>
<feature type="transmembrane region" description="Helical" evidence="1">
    <location>
        <begin position="65"/>
        <end position="83"/>
    </location>
</feature>
<feature type="transmembrane region" description="Helical" evidence="1">
    <location>
        <begin position="41"/>
        <end position="59"/>
    </location>
</feature>
<sequence length="429" mass="43762">MLPGLDQDALTSIALALALGLLVGVERGWTQRDQAPGTRFAGIRTYGLLGLAGGLGGALQAAFPVLSGVLLAATAVLVVMGYWRSTRGQTAAPASISGTASLVGLLTLACGFVAGAGAHALASAATGVMVLVLAMRHQLHDWIRQLDQREVLAIAHFALIALVILPLLPDTPMGPLDAWRPRQIWLVVVLVCGFSFLGYIAAHRLGATKGTLATAAAGSMVSSTAVTAAVAGRLRDGSGDLATLNSAIALASAVMFIRVMALVAALAPFALTMLLAWALPGMAVSLIGAWLIGRRRLDTGAAAEQAMPLRNPFALGPALLLAALVMVLSVAARWVLARYGDAGLATVLALSGMLDVDSAIITMGNMPAGTVDPRLAALILMPPVLLNTLIKAGAAIGLAGWAKAWRGAAVLGASTVAALVALPFLWPAL</sequence>
<dbReference type="OrthoDB" id="9813718at2"/>
<dbReference type="KEGG" id="ngf:FRF71_06865"/>
<accession>A0A5B8S634</accession>
<name>A0A5B8S634_9SPHN</name>
<dbReference type="InterPro" id="IPR049177">
    <property type="entry name" value="MgtC_SapB_SrpB_YhiD_N"/>
</dbReference>
<protein>
    <submittedName>
        <fullName evidence="4">DUF4010 domain-containing protein</fullName>
    </submittedName>
</protein>
<dbReference type="Pfam" id="PF02308">
    <property type="entry name" value="MgtC"/>
    <property type="match status" value="1"/>
</dbReference>
<feature type="transmembrane region" description="Helical" evidence="1">
    <location>
        <begin position="184"/>
        <end position="202"/>
    </location>
</feature>
<feature type="transmembrane region" description="Helical" evidence="1">
    <location>
        <begin position="375"/>
        <end position="401"/>
    </location>
</feature>
<feature type="transmembrane region" description="Helical" evidence="1">
    <location>
        <begin position="120"/>
        <end position="139"/>
    </location>
</feature>
<dbReference type="PANTHER" id="PTHR39084:SF1">
    <property type="entry name" value="DUF4010 DOMAIN-CONTAINING PROTEIN"/>
    <property type="match status" value="1"/>
</dbReference>
<evidence type="ECO:0000313" key="4">
    <source>
        <dbReference type="EMBL" id="QEA15885.1"/>
    </source>
</evidence>
<feature type="transmembrane region" description="Helical" evidence="1">
    <location>
        <begin position="408"/>
        <end position="426"/>
    </location>
</feature>
<feature type="transmembrane region" description="Helical" evidence="1">
    <location>
        <begin position="214"/>
        <end position="234"/>
    </location>
</feature>
<dbReference type="Pfam" id="PF13194">
    <property type="entry name" value="DUF4010"/>
    <property type="match status" value="1"/>
</dbReference>
<feature type="domain" description="DUF4010" evidence="3">
    <location>
        <begin position="189"/>
        <end position="396"/>
    </location>
</feature>
<evidence type="ECO:0000259" key="3">
    <source>
        <dbReference type="Pfam" id="PF13194"/>
    </source>
</evidence>
<dbReference type="AlphaFoldDB" id="A0A5B8S634"/>
<feature type="transmembrane region" description="Helical" evidence="1">
    <location>
        <begin position="151"/>
        <end position="169"/>
    </location>
</feature>
<keyword evidence="1" id="KW-0472">Membrane</keyword>
<evidence type="ECO:0000313" key="5">
    <source>
        <dbReference type="Proteomes" id="UP000321172"/>
    </source>
</evidence>
<evidence type="ECO:0000259" key="2">
    <source>
        <dbReference type="Pfam" id="PF02308"/>
    </source>
</evidence>
<evidence type="ECO:0000256" key="1">
    <source>
        <dbReference type="SAM" id="Phobius"/>
    </source>
</evidence>
<dbReference type="EMBL" id="CP042345">
    <property type="protein sequence ID" value="QEA15885.1"/>
    <property type="molecule type" value="Genomic_DNA"/>
</dbReference>
<dbReference type="Proteomes" id="UP000321172">
    <property type="component" value="Chromosome"/>
</dbReference>
<keyword evidence="5" id="KW-1185">Reference proteome</keyword>
<dbReference type="InterPro" id="IPR025105">
    <property type="entry name" value="DUF4010"/>
</dbReference>
<feature type="transmembrane region" description="Helical" evidence="1">
    <location>
        <begin position="246"/>
        <end position="267"/>
    </location>
</feature>
<dbReference type="PANTHER" id="PTHR39084">
    <property type="entry name" value="MEMBRANE PROTEIN-RELATED"/>
    <property type="match status" value="1"/>
</dbReference>